<comment type="cofactor">
    <cofactor evidence="1">
        <name>heme b</name>
        <dbReference type="ChEBI" id="CHEBI:60344"/>
    </cofactor>
</comment>
<dbReference type="NCBIfam" id="TIGR01413">
    <property type="entry name" value="Dyp_perox_fam"/>
    <property type="match status" value="1"/>
</dbReference>
<gene>
    <name evidence="9" type="ORF">DI563_21140</name>
</gene>
<dbReference type="InterPro" id="IPR006314">
    <property type="entry name" value="Dyp_peroxidase"/>
</dbReference>
<dbReference type="EMBL" id="QFPP01000342">
    <property type="protein sequence ID" value="PZQ67790.1"/>
    <property type="molecule type" value="Genomic_DNA"/>
</dbReference>
<dbReference type="SUPFAM" id="SSF54909">
    <property type="entry name" value="Dimeric alpha+beta barrel"/>
    <property type="match status" value="1"/>
</dbReference>
<dbReference type="Pfam" id="PF21105">
    <property type="entry name" value="DyP_N"/>
    <property type="match status" value="1"/>
</dbReference>
<evidence type="ECO:0000256" key="3">
    <source>
        <dbReference type="ARBA" id="ARBA00022617"/>
    </source>
</evidence>
<evidence type="ECO:0000256" key="4">
    <source>
        <dbReference type="ARBA" id="ARBA00022723"/>
    </source>
</evidence>
<dbReference type="GO" id="GO:0005829">
    <property type="term" value="C:cytosol"/>
    <property type="evidence" value="ECO:0007669"/>
    <property type="project" value="TreeGrafter"/>
</dbReference>
<dbReference type="Proteomes" id="UP000249135">
    <property type="component" value="Unassembled WGS sequence"/>
</dbReference>
<proteinExistence type="inferred from homology"/>
<dbReference type="GO" id="GO:0004601">
    <property type="term" value="F:peroxidase activity"/>
    <property type="evidence" value="ECO:0007669"/>
    <property type="project" value="UniProtKB-KW"/>
</dbReference>
<sequence>MRCARPQVGERMLPRAEDDRRPLQAYAGIPTHEETAMPIKLTQPFDDTVISTQEKSFLRNLQANILKGHGREHVALLFLEVTDAPKARAFLHAFPVTDAHTQLQDALQFKATRSPGGVVRLAFLSQRGMAKFGRQGAFQGFGAFASGMAADAEVLDDGTTASWQNELKRPLDVLLLVAYHHEADFARIVGKLAADLGKEDSGFAIRFVQEGRAYRNADGEGIEHFGYVDGRSQPLMLQSELAKEPRTVYDPAAPLSQFLVPDPLDPAGASSHGSFFVFRKLEQNVAGFKQAEEALAADVGMTGTDEERAGAQVVGRFEDGTPLTLHQAAAGVPVANDFDYSADANGGKCPFHAHIRKSNPRGSSPGGLAFDKSVQMARRGITYGVRLQDPDTKELVDQPNDGVGLLFMSYQASIEQQFHFMQTAWVNNENFPKASIGMDPIIGQRGTLGQHWPPTYGSDAGAIQKLFAGFVTLKGGEYFFAPSIAGLRNL</sequence>
<dbReference type="PANTHER" id="PTHR30521">
    <property type="entry name" value="DEFERROCHELATASE/PEROXIDASE"/>
    <property type="match status" value="1"/>
</dbReference>
<dbReference type="InterPro" id="IPR011008">
    <property type="entry name" value="Dimeric_a/b-barrel"/>
</dbReference>
<organism evidence="9 10">
    <name type="scientific">Variovorax paradoxus</name>
    <dbReference type="NCBI Taxonomy" id="34073"/>
    <lineage>
        <taxon>Bacteria</taxon>
        <taxon>Pseudomonadati</taxon>
        <taxon>Pseudomonadota</taxon>
        <taxon>Betaproteobacteria</taxon>
        <taxon>Burkholderiales</taxon>
        <taxon>Comamonadaceae</taxon>
        <taxon>Variovorax</taxon>
    </lineage>
</organism>
<comment type="similarity">
    <text evidence="7">Belongs to the DyP-type peroxidase family.</text>
</comment>
<dbReference type="AlphaFoldDB" id="A0A2W5RXR0"/>
<evidence type="ECO:0000313" key="10">
    <source>
        <dbReference type="Proteomes" id="UP000249135"/>
    </source>
</evidence>
<comment type="caution">
    <text evidence="9">The sequence shown here is derived from an EMBL/GenBank/DDBJ whole genome shotgun (WGS) entry which is preliminary data.</text>
</comment>
<protein>
    <submittedName>
        <fullName evidence="9">Peroxidase</fullName>
    </submittedName>
</protein>
<evidence type="ECO:0000259" key="8">
    <source>
        <dbReference type="Pfam" id="PF21105"/>
    </source>
</evidence>
<name>A0A2W5RXR0_VARPD</name>
<feature type="domain" description="DyP dimeric alpha+beta barrel" evidence="8">
    <location>
        <begin position="60"/>
        <end position="194"/>
    </location>
</feature>
<evidence type="ECO:0000256" key="2">
    <source>
        <dbReference type="ARBA" id="ARBA00022559"/>
    </source>
</evidence>
<dbReference type="PROSITE" id="PS51404">
    <property type="entry name" value="DYP_PEROXIDASE"/>
    <property type="match status" value="1"/>
</dbReference>
<dbReference type="GO" id="GO:0020037">
    <property type="term" value="F:heme binding"/>
    <property type="evidence" value="ECO:0007669"/>
    <property type="project" value="InterPro"/>
</dbReference>
<keyword evidence="2 9" id="KW-0575">Peroxidase</keyword>
<accession>A0A2W5RXR0</accession>
<keyword evidence="3" id="KW-0349">Heme</keyword>
<evidence type="ECO:0000256" key="1">
    <source>
        <dbReference type="ARBA" id="ARBA00001970"/>
    </source>
</evidence>
<evidence type="ECO:0000256" key="5">
    <source>
        <dbReference type="ARBA" id="ARBA00023002"/>
    </source>
</evidence>
<keyword evidence="6" id="KW-0408">Iron</keyword>
<evidence type="ECO:0000313" key="9">
    <source>
        <dbReference type="EMBL" id="PZQ67790.1"/>
    </source>
</evidence>
<reference evidence="9 10" key="1">
    <citation type="submission" date="2017-08" db="EMBL/GenBank/DDBJ databases">
        <title>Infants hospitalized years apart are colonized by the same room-sourced microbial strains.</title>
        <authorList>
            <person name="Brooks B."/>
            <person name="Olm M.R."/>
            <person name="Firek B.A."/>
            <person name="Baker R."/>
            <person name="Thomas B.C."/>
            <person name="Morowitz M.J."/>
            <person name="Banfield J.F."/>
        </authorList>
    </citation>
    <scope>NUCLEOTIDE SEQUENCE [LARGE SCALE GENOMIC DNA]</scope>
    <source>
        <strain evidence="9">S2_005_003_R2_41</strain>
    </source>
</reference>
<keyword evidence="4" id="KW-0479">Metal-binding</keyword>
<dbReference type="PANTHER" id="PTHR30521:SF4">
    <property type="entry name" value="DEFERROCHELATASE"/>
    <property type="match status" value="1"/>
</dbReference>
<keyword evidence="5" id="KW-0560">Oxidoreductase</keyword>
<evidence type="ECO:0000256" key="6">
    <source>
        <dbReference type="ARBA" id="ARBA00023004"/>
    </source>
</evidence>
<evidence type="ECO:0000256" key="7">
    <source>
        <dbReference type="ARBA" id="ARBA00025737"/>
    </source>
</evidence>
<dbReference type="InterPro" id="IPR049509">
    <property type="entry name" value="DyP_N"/>
</dbReference>
<dbReference type="GO" id="GO:0046872">
    <property type="term" value="F:metal ion binding"/>
    <property type="evidence" value="ECO:0007669"/>
    <property type="project" value="UniProtKB-KW"/>
</dbReference>